<dbReference type="InterPro" id="IPR020719">
    <property type="entry name" value="RNA3'_term_phos_cycl-like_CS"/>
</dbReference>
<dbReference type="GO" id="GO:0006396">
    <property type="term" value="P:RNA processing"/>
    <property type="evidence" value="ECO:0007669"/>
    <property type="project" value="InterPro"/>
</dbReference>
<feature type="domain" description="RNA 3'-terminal phosphate cyclase" evidence="1">
    <location>
        <begin position="14"/>
        <end position="76"/>
    </location>
</feature>
<dbReference type="PANTHER" id="PTHR11096:SF0">
    <property type="entry name" value="RNA 3'-TERMINAL PHOSPHATE CYCLASE"/>
    <property type="match status" value="1"/>
</dbReference>
<sequence length="160" mass="17479">MASIAPLIMDGSVLEGGGQLLRNAVALSALLPRRISIQNIRHSRSPAGLKPQHSTGLYLTADICSARISGAECGHTNSRLHYTSPPNRPPLPYLLLLLSSSHRTYPWGGTNATQAPQIDYTEHVFLPFLRKHFGLLPTLTIRKRGYYPKGGGEVEFSIPP</sequence>
<dbReference type="EMBL" id="LUGG01000004">
    <property type="protein sequence ID" value="OBZ75222.1"/>
    <property type="molecule type" value="Genomic_DNA"/>
</dbReference>
<dbReference type="OrthoDB" id="25029at2759"/>
<dbReference type="Proteomes" id="UP000092993">
    <property type="component" value="Unassembled WGS sequence"/>
</dbReference>
<evidence type="ECO:0000259" key="1">
    <source>
        <dbReference type="Pfam" id="PF01137"/>
    </source>
</evidence>
<dbReference type="InterPro" id="IPR013792">
    <property type="entry name" value="RNA3'P_cycl/enolpyr_Trfase_a/b"/>
</dbReference>
<name>A0A1C7MEI0_GRIFR</name>
<dbReference type="InterPro" id="IPR023797">
    <property type="entry name" value="RNA3'_phos_cyclase_dom"/>
</dbReference>
<organism evidence="2 3">
    <name type="scientific">Grifola frondosa</name>
    <name type="common">Maitake</name>
    <name type="synonym">Polyporus frondosus</name>
    <dbReference type="NCBI Taxonomy" id="5627"/>
    <lineage>
        <taxon>Eukaryota</taxon>
        <taxon>Fungi</taxon>
        <taxon>Dikarya</taxon>
        <taxon>Basidiomycota</taxon>
        <taxon>Agaricomycotina</taxon>
        <taxon>Agaricomycetes</taxon>
        <taxon>Polyporales</taxon>
        <taxon>Grifolaceae</taxon>
        <taxon>Grifola</taxon>
    </lineage>
</organism>
<dbReference type="STRING" id="5627.A0A1C7MEI0"/>
<protein>
    <submittedName>
        <fullName evidence="2">RNA 3'-terminal phosphate cyclase</fullName>
    </submittedName>
</protein>
<dbReference type="GO" id="GO:0003963">
    <property type="term" value="F:RNA-3'-phosphate cyclase activity"/>
    <property type="evidence" value="ECO:0007669"/>
    <property type="project" value="TreeGrafter"/>
</dbReference>
<accession>A0A1C7MEI0</accession>
<comment type="caution">
    <text evidence="2">The sequence shown here is derived from an EMBL/GenBank/DDBJ whole genome shotgun (WGS) entry which is preliminary data.</text>
</comment>
<keyword evidence="3" id="KW-1185">Reference proteome</keyword>
<proteinExistence type="predicted"/>
<evidence type="ECO:0000313" key="2">
    <source>
        <dbReference type="EMBL" id="OBZ75222.1"/>
    </source>
</evidence>
<reference evidence="2 3" key="1">
    <citation type="submission" date="2016-03" db="EMBL/GenBank/DDBJ databases">
        <title>Whole genome sequencing of Grifola frondosa 9006-11.</title>
        <authorList>
            <person name="Min B."/>
            <person name="Park H."/>
            <person name="Kim J.-G."/>
            <person name="Cho H."/>
            <person name="Oh Y.-L."/>
            <person name="Kong W.-S."/>
            <person name="Choi I.-G."/>
        </authorList>
    </citation>
    <scope>NUCLEOTIDE SEQUENCE [LARGE SCALE GENOMIC DNA]</scope>
    <source>
        <strain evidence="2 3">9006-11</strain>
    </source>
</reference>
<dbReference type="PROSITE" id="PS01287">
    <property type="entry name" value="RTC"/>
    <property type="match status" value="1"/>
</dbReference>
<dbReference type="Pfam" id="PF01137">
    <property type="entry name" value="RTC"/>
    <property type="match status" value="2"/>
</dbReference>
<evidence type="ECO:0000313" key="3">
    <source>
        <dbReference type="Proteomes" id="UP000092993"/>
    </source>
</evidence>
<dbReference type="OMA" id="IFMIRES"/>
<feature type="domain" description="RNA 3'-terminal phosphate cyclase" evidence="1">
    <location>
        <begin position="95"/>
        <end position="159"/>
    </location>
</feature>
<gene>
    <name evidence="2" type="primary">RTCA_0</name>
    <name evidence="2" type="ORF">A0H81_04626</name>
</gene>
<dbReference type="InterPro" id="IPR037136">
    <property type="entry name" value="RNA3'_phos_cyclase_dom_sf"/>
</dbReference>
<dbReference type="PANTHER" id="PTHR11096">
    <property type="entry name" value="RNA 3' TERMINAL PHOSPHATE CYCLASE"/>
    <property type="match status" value="1"/>
</dbReference>
<dbReference type="InterPro" id="IPR000228">
    <property type="entry name" value="RNA3'_term_phos_cyc"/>
</dbReference>
<dbReference type="GO" id="GO:0005634">
    <property type="term" value="C:nucleus"/>
    <property type="evidence" value="ECO:0007669"/>
    <property type="project" value="TreeGrafter"/>
</dbReference>
<dbReference type="AlphaFoldDB" id="A0A1C7MEI0"/>
<dbReference type="SUPFAM" id="SSF55205">
    <property type="entry name" value="EPT/RTPC-like"/>
    <property type="match status" value="1"/>
</dbReference>
<dbReference type="Gene3D" id="3.65.10.20">
    <property type="entry name" value="RNA 3'-terminal phosphate cyclase domain"/>
    <property type="match status" value="2"/>
</dbReference>